<evidence type="ECO:0000256" key="6">
    <source>
        <dbReference type="SAM" id="SignalP"/>
    </source>
</evidence>
<dbReference type="PRINTS" id="PR00838">
    <property type="entry name" value="V5ALLERGEN"/>
</dbReference>
<sequence length="164" mass="17923">MKRSTGALVWVCLVLGLGMLIHGTHAQNSPQDFLAPHNAARAEVGVGPMSWDDEVAAYAEGYANQRVGDCNLEHSGGRYGENIFQGSGSGWTAADAVSDWVNEKTNYDYDTNTCASEQMCGHYTQMVWRKSVRLGCARVECDNGGTFITCNYYPPGNVQGQRPY</sequence>
<dbReference type="CDD" id="cd05381">
    <property type="entry name" value="CAP_PR-1"/>
    <property type="match status" value="1"/>
</dbReference>
<dbReference type="InterPro" id="IPR035940">
    <property type="entry name" value="CAP_sf"/>
</dbReference>
<evidence type="ECO:0000256" key="3">
    <source>
        <dbReference type="ARBA" id="ARBA00022729"/>
    </source>
</evidence>
<keyword evidence="5" id="KW-0611">Plant defense</keyword>
<dbReference type="SMART" id="SM00198">
    <property type="entry name" value="SCP"/>
    <property type="match status" value="1"/>
</dbReference>
<reference evidence="8" key="1">
    <citation type="submission" date="2019-09" db="EMBL/GenBank/DDBJ databases">
        <authorList>
            <person name="Zhang L."/>
        </authorList>
    </citation>
    <scope>NUCLEOTIDE SEQUENCE</scope>
</reference>
<evidence type="ECO:0000256" key="4">
    <source>
        <dbReference type="ARBA" id="ARBA00023157"/>
    </source>
</evidence>
<proteinExistence type="inferred from homology"/>
<evidence type="ECO:0000256" key="1">
    <source>
        <dbReference type="ARBA" id="ARBA00003143"/>
    </source>
</evidence>
<feature type="chain" id="PRO_5023925088" description="SCP domain-containing protein" evidence="6">
    <location>
        <begin position="27"/>
        <end position="164"/>
    </location>
</feature>
<comment type="similarity">
    <text evidence="2">Belongs to the CRISP family.</text>
</comment>
<evidence type="ECO:0000259" key="7">
    <source>
        <dbReference type="SMART" id="SM00198"/>
    </source>
</evidence>
<dbReference type="FunFam" id="3.40.33.10:FF:000006">
    <property type="entry name" value="Putative pathogenesis-related protein 1"/>
    <property type="match status" value="1"/>
</dbReference>
<accession>A0A5K1C3H0</accession>
<dbReference type="PANTHER" id="PTHR10334">
    <property type="entry name" value="CYSTEINE-RICH SECRETORY PROTEIN-RELATED"/>
    <property type="match status" value="1"/>
</dbReference>
<organism evidence="8">
    <name type="scientific">Nymphaea colorata</name>
    <name type="common">pocket water lily</name>
    <dbReference type="NCBI Taxonomy" id="210225"/>
    <lineage>
        <taxon>Eukaryota</taxon>
        <taxon>Viridiplantae</taxon>
        <taxon>Streptophyta</taxon>
        <taxon>Embryophyta</taxon>
        <taxon>Tracheophyta</taxon>
        <taxon>Spermatophyta</taxon>
        <taxon>Magnoliopsida</taxon>
        <taxon>Nymphaeales</taxon>
        <taxon>Nymphaeaceae</taxon>
        <taxon>Nymphaea</taxon>
    </lineage>
</organism>
<dbReference type="Gene3D" id="3.40.33.10">
    <property type="entry name" value="CAP"/>
    <property type="match status" value="1"/>
</dbReference>
<dbReference type="SUPFAM" id="SSF55797">
    <property type="entry name" value="PR-1-like"/>
    <property type="match status" value="1"/>
</dbReference>
<dbReference type="GO" id="GO:0005576">
    <property type="term" value="C:extracellular region"/>
    <property type="evidence" value="ECO:0007669"/>
    <property type="project" value="InterPro"/>
</dbReference>
<dbReference type="InterPro" id="IPR014044">
    <property type="entry name" value="CAP_dom"/>
</dbReference>
<dbReference type="PROSITE" id="PS01010">
    <property type="entry name" value="CRISP_2"/>
    <property type="match status" value="1"/>
</dbReference>
<dbReference type="InterPro" id="IPR018244">
    <property type="entry name" value="Allrgn_V5/Tpx1_CS"/>
</dbReference>
<dbReference type="OMA" id="WSTRNHT"/>
<feature type="domain" description="SCP" evidence="7">
    <location>
        <begin position="28"/>
        <end position="160"/>
    </location>
</feature>
<dbReference type="AlphaFoldDB" id="A0A5K1C3H0"/>
<keyword evidence="3 6" id="KW-0732">Signal</keyword>
<dbReference type="InterPro" id="IPR002413">
    <property type="entry name" value="V5_allergen-like"/>
</dbReference>
<dbReference type="GO" id="GO:0098542">
    <property type="term" value="P:defense response to other organism"/>
    <property type="evidence" value="ECO:0007669"/>
    <property type="project" value="UniProtKB-ARBA"/>
</dbReference>
<dbReference type="Gramene" id="NC3G0228460.1">
    <property type="protein sequence ID" value="NC3G0228460.1:cds"/>
    <property type="gene ID" value="NC3G0228460"/>
</dbReference>
<dbReference type="OrthoDB" id="337038at2759"/>
<keyword evidence="4" id="KW-1015">Disulfide bond</keyword>
<evidence type="ECO:0000256" key="2">
    <source>
        <dbReference type="ARBA" id="ARBA00009923"/>
    </source>
</evidence>
<evidence type="ECO:0000313" key="8">
    <source>
        <dbReference type="EMBL" id="VVW20661.1"/>
    </source>
</evidence>
<dbReference type="PROSITE" id="PS01009">
    <property type="entry name" value="CRISP_1"/>
    <property type="match status" value="1"/>
</dbReference>
<name>A0A5K1C3H0_9MAGN</name>
<protein>
    <recommendedName>
        <fullName evidence="7">SCP domain-containing protein</fullName>
    </recommendedName>
</protein>
<comment type="function">
    <text evidence="1">Probably involved in the defense reaction of plants against pathogens.</text>
</comment>
<dbReference type="PRINTS" id="PR00837">
    <property type="entry name" value="V5TPXLIKE"/>
</dbReference>
<dbReference type="EMBL" id="LR721781">
    <property type="protein sequence ID" value="VVW20661.1"/>
    <property type="molecule type" value="Genomic_DNA"/>
</dbReference>
<keyword evidence="5" id="KW-0568">Pathogenesis-related protein</keyword>
<dbReference type="InterPro" id="IPR001283">
    <property type="entry name" value="CRISP-related"/>
</dbReference>
<evidence type="ECO:0000256" key="5">
    <source>
        <dbReference type="ARBA" id="ARBA00023265"/>
    </source>
</evidence>
<gene>
    <name evidence="8" type="ORF">NYM_LOCUS16151</name>
</gene>
<feature type="signal peptide" evidence="6">
    <location>
        <begin position="1"/>
        <end position="26"/>
    </location>
</feature>
<dbReference type="Pfam" id="PF00188">
    <property type="entry name" value="CAP"/>
    <property type="match status" value="1"/>
</dbReference>